<accession>A0A9D4K5V0</accession>
<reference evidence="1" key="1">
    <citation type="journal article" date="2019" name="bioRxiv">
        <title>The Genome of the Zebra Mussel, Dreissena polymorpha: A Resource for Invasive Species Research.</title>
        <authorList>
            <person name="McCartney M.A."/>
            <person name="Auch B."/>
            <person name="Kono T."/>
            <person name="Mallez S."/>
            <person name="Zhang Y."/>
            <person name="Obille A."/>
            <person name="Becker A."/>
            <person name="Abrahante J.E."/>
            <person name="Garbe J."/>
            <person name="Badalamenti J.P."/>
            <person name="Herman A."/>
            <person name="Mangelson H."/>
            <person name="Liachko I."/>
            <person name="Sullivan S."/>
            <person name="Sone E.D."/>
            <person name="Koren S."/>
            <person name="Silverstein K.A.T."/>
            <person name="Beckman K.B."/>
            <person name="Gohl D.M."/>
        </authorList>
    </citation>
    <scope>NUCLEOTIDE SEQUENCE</scope>
    <source>
        <strain evidence="1">Duluth1</strain>
        <tissue evidence="1">Whole animal</tissue>
    </source>
</reference>
<organism evidence="1 2">
    <name type="scientific">Dreissena polymorpha</name>
    <name type="common">Zebra mussel</name>
    <name type="synonym">Mytilus polymorpha</name>
    <dbReference type="NCBI Taxonomy" id="45954"/>
    <lineage>
        <taxon>Eukaryota</taxon>
        <taxon>Metazoa</taxon>
        <taxon>Spiralia</taxon>
        <taxon>Lophotrochozoa</taxon>
        <taxon>Mollusca</taxon>
        <taxon>Bivalvia</taxon>
        <taxon>Autobranchia</taxon>
        <taxon>Heteroconchia</taxon>
        <taxon>Euheterodonta</taxon>
        <taxon>Imparidentia</taxon>
        <taxon>Neoheterodontei</taxon>
        <taxon>Myida</taxon>
        <taxon>Dreissenoidea</taxon>
        <taxon>Dreissenidae</taxon>
        <taxon>Dreissena</taxon>
    </lineage>
</organism>
<sequence length="50" mass="5732">MTRKLATVNGARTMNTRIGSISEGSKWHYGKSPFIKTLCWKTKVVESFQR</sequence>
<proteinExistence type="predicted"/>
<dbReference type="EMBL" id="JAIWYP010000004">
    <property type="protein sequence ID" value="KAH3833632.1"/>
    <property type="molecule type" value="Genomic_DNA"/>
</dbReference>
<reference evidence="1" key="2">
    <citation type="submission" date="2020-11" db="EMBL/GenBank/DDBJ databases">
        <authorList>
            <person name="McCartney M.A."/>
            <person name="Auch B."/>
            <person name="Kono T."/>
            <person name="Mallez S."/>
            <person name="Becker A."/>
            <person name="Gohl D.M."/>
            <person name="Silverstein K.A.T."/>
            <person name="Koren S."/>
            <person name="Bechman K.B."/>
            <person name="Herman A."/>
            <person name="Abrahante J.E."/>
            <person name="Garbe J."/>
        </authorList>
    </citation>
    <scope>NUCLEOTIDE SEQUENCE</scope>
    <source>
        <strain evidence="1">Duluth1</strain>
        <tissue evidence="1">Whole animal</tissue>
    </source>
</reference>
<name>A0A9D4K5V0_DREPO</name>
<gene>
    <name evidence="1" type="ORF">DPMN_106945</name>
</gene>
<evidence type="ECO:0000313" key="2">
    <source>
        <dbReference type="Proteomes" id="UP000828390"/>
    </source>
</evidence>
<protein>
    <submittedName>
        <fullName evidence="1">Uncharacterized protein</fullName>
    </submittedName>
</protein>
<comment type="caution">
    <text evidence="1">The sequence shown here is derived from an EMBL/GenBank/DDBJ whole genome shotgun (WGS) entry which is preliminary data.</text>
</comment>
<dbReference type="AlphaFoldDB" id="A0A9D4K5V0"/>
<evidence type="ECO:0000313" key="1">
    <source>
        <dbReference type="EMBL" id="KAH3833632.1"/>
    </source>
</evidence>
<keyword evidence="2" id="KW-1185">Reference proteome</keyword>
<dbReference type="Proteomes" id="UP000828390">
    <property type="component" value="Unassembled WGS sequence"/>
</dbReference>